<organism evidence="4 5">
    <name type="scientific">Lojkania enalia</name>
    <dbReference type="NCBI Taxonomy" id="147567"/>
    <lineage>
        <taxon>Eukaryota</taxon>
        <taxon>Fungi</taxon>
        <taxon>Dikarya</taxon>
        <taxon>Ascomycota</taxon>
        <taxon>Pezizomycotina</taxon>
        <taxon>Dothideomycetes</taxon>
        <taxon>Pleosporomycetidae</taxon>
        <taxon>Pleosporales</taxon>
        <taxon>Pleosporales incertae sedis</taxon>
        <taxon>Lojkania</taxon>
    </lineage>
</organism>
<comment type="caution">
    <text evidence="4">The sequence shown here is derived from an EMBL/GenBank/DDBJ whole genome shotgun (WGS) entry which is preliminary data.</text>
</comment>
<dbReference type="SUPFAM" id="SSF53032">
    <property type="entry name" value="tRNA-intron endonuclease catalytic domain-like"/>
    <property type="match status" value="1"/>
</dbReference>
<dbReference type="InterPro" id="IPR042777">
    <property type="entry name" value="Sen15_fungi"/>
</dbReference>
<dbReference type="PANTHER" id="PTHR28518:SF1">
    <property type="entry name" value="TRNA-SPLICING ENDONUCLEASE SUBUNIT SEN15"/>
    <property type="match status" value="1"/>
</dbReference>
<keyword evidence="2" id="KW-0819">tRNA processing</keyword>
<dbReference type="AlphaFoldDB" id="A0A9P4N2R8"/>
<comment type="similarity">
    <text evidence="1">Belongs to the SEN15 family.</text>
</comment>
<proteinExistence type="inferred from homology"/>
<dbReference type="Proteomes" id="UP000800093">
    <property type="component" value="Unassembled WGS sequence"/>
</dbReference>
<dbReference type="GO" id="GO:0000214">
    <property type="term" value="C:tRNA-intron endonuclease complex"/>
    <property type="evidence" value="ECO:0007669"/>
    <property type="project" value="InterPro"/>
</dbReference>
<dbReference type="InterPro" id="IPR018593">
    <property type="entry name" value="tRNA-endonuc_su_Sen15"/>
</dbReference>
<keyword evidence="5" id="KW-1185">Reference proteome</keyword>
<sequence>MACPADVKPPIHPSPLQLLVTDASLLSPSHLPSLQTLAIQIQHNLQYQHSWTALRLHTHSPLTNEPLPRPLISGLPPKRLYVHPDEQIELLKKAEQDRQVRSRQGDNNTALDIKTELEPEWVLPTRLDEKWTAHRLSDVFGAITVVPPDEEASDTSEDRPANPWRTVKRIVLAAVSTDSTVVYYIVQDGVVKPRQN</sequence>
<dbReference type="FunFam" id="3.40.1350.10:FF:000012">
    <property type="entry name" value="Probable tRNA-splicing endonuclease subunit sen-15"/>
    <property type="match status" value="1"/>
</dbReference>
<name>A0A9P4N2R8_9PLEO</name>
<dbReference type="GO" id="GO:0000213">
    <property type="term" value="F:tRNA-intron lyase activity"/>
    <property type="evidence" value="ECO:0007669"/>
    <property type="project" value="TreeGrafter"/>
</dbReference>
<dbReference type="InterPro" id="IPR036167">
    <property type="entry name" value="tRNA_intron_Endo_cat-like_sf"/>
</dbReference>
<dbReference type="GO" id="GO:0003676">
    <property type="term" value="F:nucleic acid binding"/>
    <property type="evidence" value="ECO:0007669"/>
    <property type="project" value="InterPro"/>
</dbReference>
<accession>A0A9P4N2R8</accession>
<dbReference type="OrthoDB" id="10002170at2759"/>
<evidence type="ECO:0000259" key="3">
    <source>
        <dbReference type="Pfam" id="PF09631"/>
    </source>
</evidence>
<dbReference type="InterPro" id="IPR011856">
    <property type="entry name" value="tRNA_endonuc-like_dom_sf"/>
</dbReference>
<reference evidence="5" key="1">
    <citation type="journal article" date="2020" name="Stud. Mycol.">
        <title>101 Dothideomycetes genomes: A test case for predicting lifestyles and emergence of pathogens.</title>
        <authorList>
            <person name="Haridas S."/>
            <person name="Albert R."/>
            <person name="Binder M."/>
            <person name="Bloem J."/>
            <person name="LaButti K."/>
            <person name="Salamov A."/>
            <person name="Andreopoulos B."/>
            <person name="Baker S."/>
            <person name="Barry K."/>
            <person name="Bills G."/>
            <person name="Bluhm B."/>
            <person name="Cannon C."/>
            <person name="Castanera R."/>
            <person name="Culley D."/>
            <person name="Daum C."/>
            <person name="Ezra D."/>
            <person name="Gonzalez J."/>
            <person name="Henrissat B."/>
            <person name="Kuo A."/>
            <person name="Liang C."/>
            <person name="Lipzen A."/>
            <person name="Lutzoni F."/>
            <person name="Magnuson J."/>
            <person name="Mondo S."/>
            <person name="Nolan M."/>
            <person name="Ohm R."/>
            <person name="Pangilinan J."/>
            <person name="Park H.-J."/>
            <person name="Ramirez L."/>
            <person name="Alfaro M."/>
            <person name="Sun H."/>
            <person name="Tritt A."/>
            <person name="Yoshinaga Y."/>
            <person name="Zwiers L.-H."/>
            <person name="Turgeon B."/>
            <person name="Goodwin S."/>
            <person name="Spatafora J."/>
            <person name="Crous P."/>
            <person name="Grigoriev I."/>
        </authorList>
    </citation>
    <scope>NUCLEOTIDE SEQUENCE [LARGE SCALE GENOMIC DNA]</scope>
    <source>
        <strain evidence="5">CBS 304.66</strain>
    </source>
</reference>
<dbReference type="GO" id="GO:0000379">
    <property type="term" value="P:tRNA-type intron splice site recognition and cleavage"/>
    <property type="evidence" value="ECO:0007669"/>
    <property type="project" value="InterPro"/>
</dbReference>
<dbReference type="EMBL" id="ML986634">
    <property type="protein sequence ID" value="KAF2262873.1"/>
    <property type="molecule type" value="Genomic_DNA"/>
</dbReference>
<evidence type="ECO:0000256" key="1">
    <source>
        <dbReference type="ARBA" id="ARBA00006091"/>
    </source>
</evidence>
<dbReference type="Pfam" id="PF09631">
    <property type="entry name" value="Sen15"/>
    <property type="match status" value="1"/>
</dbReference>
<evidence type="ECO:0000313" key="4">
    <source>
        <dbReference type="EMBL" id="KAF2262873.1"/>
    </source>
</evidence>
<dbReference type="PANTHER" id="PTHR28518">
    <property type="entry name" value="TRNA-SPLICING ENDONUCLEASE SUBUNIT SEN15"/>
    <property type="match status" value="1"/>
</dbReference>
<protein>
    <recommendedName>
        <fullName evidence="3">tRNA-splicing endonuclease subunit Sen15 domain-containing protein</fullName>
    </recommendedName>
</protein>
<dbReference type="Gene3D" id="3.40.1350.10">
    <property type="match status" value="1"/>
</dbReference>
<evidence type="ECO:0000313" key="5">
    <source>
        <dbReference type="Proteomes" id="UP000800093"/>
    </source>
</evidence>
<evidence type="ECO:0000256" key="2">
    <source>
        <dbReference type="ARBA" id="ARBA00022694"/>
    </source>
</evidence>
<feature type="domain" description="tRNA-splicing endonuclease subunit Sen15" evidence="3">
    <location>
        <begin position="40"/>
        <end position="196"/>
    </location>
</feature>
<gene>
    <name evidence="4" type="ORF">CC78DRAFT_534419</name>
</gene>